<dbReference type="Gene3D" id="3.30.1330.10">
    <property type="entry name" value="PurM-like, N-terminal domain"/>
    <property type="match status" value="1"/>
</dbReference>
<feature type="binding site" description="in other chain" evidence="9">
    <location>
        <position position="70"/>
    </location>
    <ligand>
        <name>ATP</name>
        <dbReference type="ChEBI" id="CHEBI:30616"/>
        <note>ligand shared between dimeric partners</note>
    </ligand>
</feature>
<dbReference type="GO" id="GO:0005524">
    <property type="term" value="F:ATP binding"/>
    <property type="evidence" value="ECO:0007669"/>
    <property type="project" value="UniProtKB-UniRule"/>
</dbReference>
<dbReference type="FunFam" id="3.90.650.10:FF:000004">
    <property type="entry name" value="Selenide, water dikinase"/>
    <property type="match status" value="1"/>
</dbReference>
<dbReference type="InterPro" id="IPR036676">
    <property type="entry name" value="PurM-like_C_sf"/>
</dbReference>
<evidence type="ECO:0000256" key="9">
    <source>
        <dbReference type="HAMAP-Rule" id="MF_00625"/>
    </source>
</evidence>
<dbReference type="EC" id="2.7.9.3" evidence="9"/>
<dbReference type="Pfam" id="PF02769">
    <property type="entry name" value="AIRS_C"/>
    <property type="match status" value="1"/>
</dbReference>
<feature type="binding site" evidence="9">
    <location>
        <position position="206"/>
    </location>
    <ligand>
        <name>Mg(2+)</name>
        <dbReference type="ChEBI" id="CHEBI:18420"/>
    </ligand>
</feature>
<sequence>MGPGTLNQILQYLPAMEHPDLLVGMNSVDDAGVYRLTDDLAIIQTVDFFTPIVDDPYLYGQIAAANSLSDVYAMGGTPLTAMNIVAFPTKKVDINVLGEILKGGAEKVLEAGAVLVGGHSIEDEEPKYGLAVTGIVHPEKIVTNCGARPGDRLILTKPLGTGIITTAIKAEMATPELEQEVSRWMATLNRDASAAMVAVGVHACTDITGFGLLGHGLEMAKGSGVNLVFHAGAIPVFPQAREFAAMGLIPGGAYNNRRHIEKDVKVGAGVPEDLFDILCDPQTSGGLLIAVAEEKTKALLAALKERGVTAAAVIGEVDHGSGEIVVLP</sequence>
<dbReference type="InterPro" id="IPR016188">
    <property type="entry name" value="PurM-like_N"/>
</dbReference>
<keyword evidence="7 9" id="KW-0460">Magnesium</keyword>
<keyword evidence="4 9" id="KW-0547">Nucleotide-binding</keyword>
<keyword evidence="2 9" id="KW-0808">Transferase</keyword>
<dbReference type="InterPro" id="IPR004536">
    <property type="entry name" value="SPS/SelD"/>
</dbReference>
<dbReference type="GO" id="GO:0016260">
    <property type="term" value="P:selenocysteine biosynthetic process"/>
    <property type="evidence" value="ECO:0007669"/>
    <property type="project" value="InterPro"/>
</dbReference>
<dbReference type="InterPro" id="IPR023061">
    <property type="entry name" value="SelD_I"/>
</dbReference>
<feature type="binding site" evidence="9">
    <location>
        <position position="30"/>
    </location>
    <ligand>
        <name>Mg(2+)</name>
        <dbReference type="ChEBI" id="CHEBI:18420"/>
    </ligand>
</feature>
<dbReference type="PANTHER" id="PTHR10256">
    <property type="entry name" value="SELENIDE, WATER DIKINASE"/>
    <property type="match status" value="1"/>
</dbReference>
<evidence type="ECO:0000256" key="3">
    <source>
        <dbReference type="ARBA" id="ARBA00022723"/>
    </source>
</evidence>
<feature type="binding site" evidence="9">
    <location>
        <begin position="118"/>
        <end position="120"/>
    </location>
    <ligand>
        <name>ATP</name>
        <dbReference type="ChEBI" id="CHEBI:30616"/>
        <note>ligand shared between dimeric partners</note>
    </ligand>
</feature>
<dbReference type="GO" id="GO:0005737">
    <property type="term" value="C:cytoplasm"/>
    <property type="evidence" value="ECO:0007669"/>
    <property type="project" value="TreeGrafter"/>
</dbReference>
<evidence type="ECO:0000256" key="8">
    <source>
        <dbReference type="ARBA" id="ARBA00023266"/>
    </source>
</evidence>
<dbReference type="PANTHER" id="PTHR10256:SF0">
    <property type="entry name" value="INACTIVE SELENIDE, WATER DIKINASE-LIKE PROTEIN-RELATED"/>
    <property type="match status" value="1"/>
</dbReference>
<dbReference type="GO" id="GO:0000287">
    <property type="term" value="F:magnesium ion binding"/>
    <property type="evidence" value="ECO:0007669"/>
    <property type="project" value="UniProtKB-UniRule"/>
</dbReference>
<organism evidence="12 13">
    <name type="scientific">Neomoorella humiferrea</name>
    <dbReference type="NCBI Taxonomy" id="676965"/>
    <lineage>
        <taxon>Bacteria</taxon>
        <taxon>Bacillati</taxon>
        <taxon>Bacillota</taxon>
        <taxon>Clostridia</taxon>
        <taxon>Neomoorellales</taxon>
        <taxon>Neomoorellaceae</taxon>
        <taxon>Neomoorella</taxon>
    </lineage>
</organism>
<keyword evidence="5 9" id="KW-0418">Kinase</keyword>
<feature type="domain" description="PurM-like N-terminal" evidence="10">
    <location>
        <begin position="29"/>
        <end position="136"/>
    </location>
</feature>
<feature type="binding site" description="in other chain" evidence="9">
    <location>
        <begin position="27"/>
        <end position="29"/>
    </location>
    <ligand>
        <name>ATP</name>
        <dbReference type="ChEBI" id="CHEBI:30616"/>
        <note>ligand shared between dimeric partners</note>
    </ligand>
</feature>
<accession>A0A2T0ATC0</accession>
<dbReference type="HAMAP" id="MF_00625">
    <property type="entry name" value="SelD"/>
    <property type="match status" value="1"/>
</dbReference>
<dbReference type="SUPFAM" id="SSF56042">
    <property type="entry name" value="PurM C-terminal domain-like"/>
    <property type="match status" value="1"/>
</dbReference>
<name>A0A2T0ATC0_9FIRM</name>
<proteinExistence type="inferred from homology"/>
<dbReference type="AlphaFoldDB" id="A0A2T0ATC0"/>
<keyword evidence="8 9" id="KW-0711">Selenium</keyword>
<keyword evidence="3 9" id="KW-0479">Metal-binding</keyword>
<evidence type="ECO:0000256" key="2">
    <source>
        <dbReference type="ARBA" id="ARBA00022679"/>
    </source>
</evidence>
<evidence type="ECO:0000259" key="11">
    <source>
        <dbReference type="Pfam" id="PF02769"/>
    </source>
</evidence>
<keyword evidence="13" id="KW-1185">Reference proteome</keyword>
<dbReference type="FunFam" id="3.30.1330.10:FF:000003">
    <property type="entry name" value="Selenide, water dikinase"/>
    <property type="match status" value="1"/>
</dbReference>
<comment type="caution">
    <text evidence="9">Lacks conserved residue(s) required for the propagation of feature annotation.</text>
</comment>
<comment type="similarity">
    <text evidence="1 9">Belongs to the selenophosphate synthase 1 family. Class I subfamily.</text>
</comment>
<evidence type="ECO:0000313" key="13">
    <source>
        <dbReference type="Proteomes" id="UP000238415"/>
    </source>
</evidence>
<dbReference type="Gene3D" id="3.90.650.10">
    <property type="entry name" value="PurM-like C-terminal domain"/>
    <property type="match status" value="1"/>
</dbReference>
<evidence type="ECO:0000256" key="7">
    <source>
        <dbReference type="ARBA" id="ARBA00022842"/>
    </source>
</evidence>
<evidence type="ECO:0000259" key="10">
    <source>
        <dbReference type="Pfam" id="PF00586"/>
    </source>
</evidence>
<dbReference type="InterPro" id="IPR036921">
    <property type="entry name" value="PurM-like_N_sf"/>
</dbReference>
<comment type="function">
    <text evidence="9">Synthesizes selenophosphate from selenide and ATP.</text>
</comment>
<evidence type="ECO:0000256" key="1">
    <source>
        <dbReference type="ARBA" id="ARBA00008026"/>
    </source>
</evidence>
<reference evidence="12 13" key="1">
    <citation type="submission" date="2018-03" db="EMBL/GenBank/DDBJ databases">
        <title>Genome sequence of Moorella humiferrea DSM 23265.</title>
        <authorList>
            <person name="Poehlein A."/>
            <person name="Daniel R."/>
        </authorList>
    </citation>
    <scope>NUCLEOTIDE SEQUENCE [LARGE SCALE GENOMIC DNA]</scope>
    <source>
        <strain evidence="12 13">DSM 23265</strain>
    </source>
</reference>
<comment type="caution">
    <text evidence="12">The sequence shown here is derived from an EMBL/GenBank/DDBJ whole genome shotgun (WGS) entry which is preliminary data.</text>
</comment>
<comment type="catalytic activity">
    <reaction evidence="9">
        <text>hydrogenselenide + ATP + H2O = selenophosphate + AMP + phosphate + 2 H(+)</text>
        <dbReference type="Rhea" id="RHEA:18737"/>
        <dbReference type="ChEBI" id="CHEBI:15377"/>
        <dbReference type="ChEBI" id="CHEBI:15378"/>
        <dbReference type="ChEBI" id="CHEBI:16144"/>
        <dbReference type="ChEBI" id="CHEBI:29317"/>
        <dbReference type="ChEBI" id="CHEBI:30616"/>
        <dbReference type="ChEBI" id="CHEBI:43474"/>
        <dbReference type="ChEBI" id="CHEBI:456215"/>
        <dbReference type="EC" id="2.7.9.3"/>
    </reaction>
</comment>
<dbReference type="Proteomes" id="UP000238415">
    <property type="component" value="Unassembled WGS sequence"/>
</dbReference>
<dbReference type="GO" id="GO:0004756">
    <property type="term" value="F:selenide, water dikinase activity"/>
    <property type="evidence" value="ECO:0007669"/>
    <property type="project" value="UniProtKB-UniRule"/>
</dbReference>
<dbReference type="Pfam" id="PF00586">
    <property type="entry name" value="AIRS"/>
    <property type="match status" value="1"/>
</dbReference>
<evidence type="ECO:0000256" key="4">
    <source>
        <dbReference type="ARBA" id="ARBA00022741"/>
    </source>
</evidence>
<evidence type="ECO:0000313" key="12">
    <source>
        <dbReference type="EMBL" id="PRR73632.1"/>
    </source>
</evidence>
<comment type="cofactor">
    <cofactor evidence="9">
        <name>Mg(2+)</name>
        <dbReference type="ChEBI" id="CHEBI:18420"/>
    </cofactor>
    <text evidence="9">Binds 1 Mg(2+) ion per monomer.</text>
</comment>
<dbReference type="InterPro" id="IPR010918">
    <property type="entry name" value="PurM-like_C_dom"/>
</dbReference>
<protein>
    <recommendedName>
        <fullName evidence="9">Selenide, water dikinase</fullName>
        <ecNumber evidence="9">2.7.9.3</ecNumber>
    </recommendedName>
    <alternativeName>
        <fullName evidence="9">Selenium donor protein</fullName>
    </alternativeName>
    <alternativeName>
        <fullName evidence="9">Selenophosphate synthase</fullName>
    </alternativeName>
</protein>
<evidence type="ECO:0000256" key="6">
    <source>
        <dbReference type="ARBA" id="ARBA00022840"/>
    </source>
</evidence>
<gene>
    <name evidence="9 12" type="primary">selD</name>
    <name evidence="12" type="ORF">MOHU_11670</name>
</gene>
<feature type="domain" description="PurM-like C-terminal" evidence="11">
    <location>
        <begin position="148"/>
        <end position="326"/>
    </location>
</feature>
<dbReference type="EMBL" id="PVXM01000019">
    <property type="protein sequence ID" value="PRR73632.1"/>
    <property type="molecule type" value="Genomic_DNA"/>
</dbReference>
<feature type="binding site" description="in other chain" evidence="9">
    <location>
        <position position="47"/>
    </location>
    <ligand>
        <name>ATP</name>
        <dbReference type="ChEBI" id="CHEBI:30616"/>
        <note>ligand shared between dimeric partners</note>
    </ligand>
</feature>
<dbReference type="NCBIfam" id="NF002098">
    <property type="entry name" value="PRK00943.1"/>
    <property type="match status" value="1"/>
</dbReference>
<keyword evidence="6 9" id="KW-0067">ATP-binding</keyword>
<comment type="subunit">
    <text evidence="9">Homodimer.</text>
</comment>
<feature type="binding site" evidence="9">
    <location>
        <position position="70"/>
    </location>
    <ligand>
        <name>Mg(2+)</name>
        <dbReference type="ChEBI" id="CHEBI:18420"/>
    </ligand>
</feature>
<dbReference type="SUPFAM" id="SSF55326">
    <property type="entry name" value="PurM N-terminal domain-like"/>
    <property type="match status" value="1"/>
</dbReference>
<dbReference type="NCBIfam" id="TIGR00476">
    <property type="entry name" value="selD"/>
    <property type="match status" value="1"/>
</dbReference>
<evidence type="ECO:0000256" key="5">
    <source>
        <dbReference type="ARBA" id="ARBA00022777"/>
    </source>
</evidence>
<dbReference type="CDD" id="cd02195">
    <property type="entry name" value="SelD"/>
    <property type="match status" value="1"/>
</dbReference>
<dbReference type="PIRSF" id="PIRSF036407">
    <property type="entry name" value="Selenphspht_syn"/>
    <property type="match status" value="1"/>
</dbReference>